<dbReference type="PANTHER" id="PTHR22916">
    <property type="entry name" value="GLYCOSYLTRANSFERASE"/>
    <property type="match status" value="1"/>
</dbReference>
<dbReference type="PANTHER" id="PTHR22916:SF3">
    <property type="entry name" value="UDP-GLCNAC:BETAGAL BETA-1,3-N-ACETYLGLUCOSAMINYLTRANSFERASE-LIKE PROTEIN 1"/>
    <property type="match status" value="1"/>
</dbReference>
<dbReference type="Gene3D" id="3.90.550.10">
    <property type="entry name" value="Spore Coat Polysaccharide Biosynthesis Protein SpsA, Chain A"/>
    <property type="match status" value="1"/>
</dbReference>
<name>A0AAU9CR34_9BACT</name>
<dbReference type="Pfam" id="PF00535">
    <property type="entry name" value="Glycos_transf_2"/>
    <property type="match status" value="1"/>
</dbReference>
<evidence type="ECO:0000313" key="3">
    <source>
        <dbReference type="Proteomes" id="UP001348817"/>
    </source>
</evidence>
<dbReference type="Proteomes" id="UP001348817">
    <property type="component" value="Chromosome"/>
</dbReference>
<evidence type="ECO:0000259" key="1">
    <source>
        <dbReference type="Pfam" id="PF00535"/>
    </source>
</evidence>
<dbReference type="SUPFAM" id="SSF53448">
    <property type="entry name" value="Nucleotide-diphospho-sugar transferases"/>
    <property type="match status" value="1"/>
</dbReference>
<dbReference type="InterPro" id="IPR001173">
    <property type="entry name" value="Glyco_trans_2-like"/>
</dbReference>
<organism evidence="2 3">
    <name type="scientific">Fulvitalea axinellae</name>
    <dbReference type="NCBI Taxonomy" id="1182444"/>
    <lineage>
        <taxon>Bacteria</taxon>
        <taxon>Pseudomonadati</taxon>
        <taxon>Bacteroidota</taxon>
        <taxon>Cytophagia</taxon>
        <taxon>Cytophagales</taxon>
        <taxon>Persicobacteraceae</taxon>
        <taxon>Fulvitalea</taxon>
    </lineage>
</organism>
<accession>A0AAU9CR34</accession>
<dbReference type="RefSeq" id="WP_338391993.1">
    <property type="nucleotide sequence ID" value="NZ_AP025314.1"/>
</dbReference>
<dbReference type="EMBL" id="AP025314">
    <property type="protein sequence ID" value="BDD10437.1"/>
    <property type="molecule type" value="Genomic_DNA"/>
</dbReference>
<feature type="domain" description="Glycosyltransferase 2-like" evidence="1">
    <location>
        <begin position="7"/>
        <end position="165"/>
    </location>
</feature>
<reference evidence="2 3" key="1">
    <citation type="submission" date="2021-12" db="EMBL/GenBank/DDBJ databases">
        <title>Genome sequencing of bacteria with rrn-lacking chromosome and rrn-plasmid.</title>
        <authorList>
            <person name="Anda M."/>
            <person name="Iwasaki W."/>
        </authorList>
    </citation>
    <scope>NUCLEOTIDE SEQUENCE [LARGE SCALE GENOMIC DNA]</scope>
    <source>
        <strain evidence="2 3">DSM 100852</strain>
    </source>
</reference>
<keyword evidence="2" id="KW-0808">Transferase</keyword>
<dbReference type="KEGG" id="fax:FUAX_28690"/>
<dbReference type="InterPro" id="IPR029044">
    <property type="entry name" value="Nucleotide-diphossugar_trans"/>
</dbReference>
<keyword evidence="3" id="KW-1185">Reference proteome</keyword>
<gene>
    <name evidence="2" type="ORF">FUAX_28690</name>
</gene>
<protein>
    <submittedName>
        <fullName evidence="2">Glycosyl transferase</fullName>
    </submittedName>
</protein>
<sequence>MSTATVSVITIVYNDAKHIARTIQSVLGQDYPHLEYIIVDGASTDGTSETVAKYADRIHTVIREPDRGIYDAMNKGQRAATGEYVIFINSGDELEAPSTLSSIFKNEKDLADIYYGETLFINEKGETLGTRSDLSTRKLPATLKAENMLDGMVVCHQSIMVRRSIAPAYDLRYSCSADIDWVVKSLKKAKTIRNTGGVIAKYLTGGYSAVNRRQAWKERFLIYGKEFGWGITLLYHVKIAVKYLAYLVAGKKNL</sequence>
<evidence type="ECO:0000313" key="2">
    <source>
        <dbReference type="EMBL" id="BDD10437.1"/>
    </source>
</evidence>
<dbReference type="CDD" id="cd06433">
    <property type="entry name" value="GT_2_WfgS_like"/>
    <property type="match status" value="1"/>
</dbReference>
<dbReference type="GO" id="GO:0016758">
    <property type="term" value="F:hexosyltransferase activity"/>
    <property type="evidence" value="ECO:0007669"/>
    <property type="project" value="UniProtKB-ARBA"/>
</dbReference>
<proteinExistence type="predicted"/>
<dbReference type="AlphaFoldDB" id="A0AAU9CR34"/>